<dbReference type="AlphaFoldDB" id="A0AAD2A1D4"/>
<evidence type="ECO:0000256" key="7">
    <source>
        <dbReference type="ARBA" id="ARBA00023015"/>
    </source>
</evidence>
<dbReference type="FunFam" id="1.20.5.170:FF:000085">
    <property type="entry name" value="bZIP transcription factor 49"/>
    <property type="match status" value="1"/>
</dbReference>
<evidence type="ECO:0000256" key="8">
    <source>
        <dbReference type="ARBA" id="ARBA00023125"/>
    </source>
</evidence>
<keyword evidence="11" id="KW-0325">Glycoprotein</keyword>
<keyword evidence="7" id="KW-0805">Transcription regulation</keyword>
<dbReference type="Proteomes" id="UP000834106">
    <property type="component" value="Chromosome 17"/>
</dbReference>
<keyword evidence="19" id="KW-1185">Reference proteome</keyword>
<organism evidence="18 19">
    <name type="scientific">Fraxinus pennsylvanica</name>
    <dbReference type="NCBI Taxonomy" id="56036"/>
    <lineage>
        <taxon>Eukaryota</taxon>
        <taxon>Viridiplantae</taxon>
        <taxon>Streptophyta</taxon>
        <taxon>Embryophyta</taxon>
        <taxon>Tracheophyta</taxon>
        <taxon>Spermatophyta</taxon>
        <taxon>Magnoliopsida</taxon>
        <taxon>eudicotyledons</taxon>
        <taxon>Gunneridae</taxon>
        <taxon>Pentapetalae</taxon>
        <taxon>asterids</taxon>
        <taxon>lamiids</taxon>
        <taxon>Lamiales</taxon>
        <taxon>Oleaceae</taxon>
        <taxon>Oleeae</taxon>
        <taxon>Fraxinus</taxon>
    </lineage>
</organism>
<evidence type="ECO:0000256" key="15">
    <source>
        <dbReference type="SAM" id="MobiDB-lite"/>
    </source>
</evidence>
<dbReference type="GO" id="GO:0003677">
    <property type="term" value="F:DNA binding"/>
    <property type="evidence" value="ECO:0007669"/>
    <property type="project" value="UniProtKB-KW"/>
</dbReference>
<dbReference type="PANTHER" id="PTHR47416:SF3">
    <property type="entry name" value="BZIP TRANSCRIPTION FACTOR 17-RELATED"/>
    <property type="match status" value="1"/>
</dbReference>
<dbReference type="GO" id="GO:0005634">
    <property type="term" value="C:nucleus"/>
    <property type="evidence" value="ECO:0007669"/>
    <property type="project" value="UniProtKB-SubCell"/>
</dbReference>
<gene>
    <name evidence="18" type="ORF">FPE_LOCUS26983</name>
</gene>
<feature type="compositionally biased region" description="Low complexity" evidence="15">
    <location>
        <begin position="156"/>
        <end position="165"/>
    </location>
</feature>
<reference evidence="18" key="1">
    <citation type="submission" date="2023-05" db="EMBL/GenBank/DDBJ databases">
        <authorList>
            <person name="Huff M."/>
        </authorList>
    </citation>
    <scope>NUCLEOTIDE SEQUENCE</scope>
</reference>
<evidence type="ECO:0000256" key="16">
    <source>
        <dbReference type="SAM" id="Phobius"/>
    </source>
</evidence>
<evidence type="ECO:0000256" key="6">
    <source>
        <dbReference type="ARBA" id="ARBA00022989"/>
    </source>
</evidence>
<evidence type="ECO:0000256" key="10">
    <source>
        <dbReference type="ARBA" id="ARBA00023163"/>
    </source>
</evidence>
<comment type="subcellular location">
    <subcellularLocation>
        <location evidence="2">Endoplasmic reticulum membrane</location>
        <topology evidence="2">Single-pass membrane protein</topology>
    </subcellularLocation>
    <subcellularLocation>
        <location evidence="1">Nucleus</location>
    </subcellularLocation>
</comment>
<dbReference type="CDD" id="cd14704">
    <property type="entry name" value="bZIP_HY5-like"/>
    <property type="match status" value="1"/>
</dbReference>
<evidence type="ECO:0000256" key="9">
    <source>
        <dbReference type="ARBA" id="ARBA00023136"/>
    </source>
</evidence>
<dbReference type="SMART" id="SM00338">
    <property type="entry name" value="BRLZ"/>
    <property type="match status" value="1"/>
</dbReference>
<feature type="compositionally biased region" description="Basic and acidic residues" evidence="15">
    <location>
        <begin position="694"/>
        <end position="704"/>
    </location>
</feature>
<feature type="region of interest" description="Disordered" evidence="15">
    <location>
        <begin position="687"/>
        <end position="710"/>
    </location>
</feature>
<sequence length="775" mass="84071">MADPTVVADPPPPVTGANDFDSGLSMPPLDPSFFSEHLTSPYNNDNNRNDDLLDIDFDFSFDDLYLPSSDLDDLLINPVADPIQVQPESFKSQPGSGTDLENPYSVFKLTSVELRHLCDGINGDFSGDQSLNGSGVSNSELLAAESAQISGYLNVPSPESNGSNRRSSENSGGGEKGLNCLSPESPRSENCGSNVSVESNNCAQSVNVFPNFDGSSIVDQKIKLDKSAYVDVSNSALKRKKESGDSTNTNIESRINKYRKSSNSVENNNTNGCELSEEDEKRKARLMRNRESAQLSRQRKKHHVEELEDKVRLMNSTIQDLNAKISYFMAENATLRQQLGGGTGTVLPPPMAPPPPGVYPHPAMMYPWTQYPPPYVMKPHGSQPLVPIPKLKPQQPVAAPKPSKKVDKKKNDEVKTKKVAGVSFLGLLFFIMLFGGLVPMVNVRYGGVTESFTGGDTYAEGRFYEKHRGRVLIVNGTENGEKFVDGRDFNCTKSCGWRGHGGGGQSVDEFARVGNGNDPLVASLYVPRNDKLVKIDGNLIIHSVLASEKAMATHKDDRAKTGDETGLAVPHDLAPAIPVPGVGRNGGRLPHLRALDSSSADRDLKSKAADGRVQQWFREGLAGPMLSSGMCTEVFQFDISSASASGALVRATVGNITAEAEKIQNSTYHRKGRNRRILRSRSIPIPLSGTSHNISKEHAERNSQKENLNGNNSISSMVVSVLFDPREAGDVDGDGMMGVKPLSRIFVVVLIDSVKYVTYSCMLPFKGSGPHLVST</sequence>
<name>A0AAD2A1D4_9LAMI</name>
<evidence type="ECO:0000313" key="18">
    <source>
        <dbReference type="EMBL" id="CAI9779553.1"/>
    </source>
</evidence>
<feature type="compositionally biased region" description="Low complexity" evidence="15">
    <location>
        <begin position="389"/>
        <end position="401"/>
    </location>
</feature>
<evidence type="ECO:0000256" key="4">
    <source>
        <dbReference type="ARBA" id="ARBA00022692"/>
    </source>
</evidence>
<feature type="coiled-coil region" evidence="14">
    <location>
        <begin position="290"/>
        <end position="324"/>
    </location>
</feature>
<evidence type="ECO:0000256" key="1">
    <source>
        <dbReference type="ARBA" id="ARBA00004123"/>
    </source>
</evidence>
<feature type="region of interest" description="Disordered" evidence="15">
    <location>
        <begin position="152"/>
        <end position="196"/>
    </location>
</feature>
<dbReference type="EMBL" id="OU503052">
    <property type="protein sequence ID" value="CAI9779553.1"/>
    <property type="molecule type" value="Genomic_DNA"/>
</dbReference>
<feature type="region of interest" description="Disordered" evidence="15">
    <location>
        <begin position="386"/>
        <end position="412"/>
    </location>
</feature>
<dbReference type="GO" id="GO:0006950">
    <property type="term" value="P:response to stress"/>
    <property type="evidence" value="ECO:0007669"/>
    <property type="project" value="UniProtKB-ARBA"/>
</dbReference>
<accession>A0AAD2A1D4</accession>
<dbReference type="GO" id="GO:0005789">
    <property type="term" value="C:endoplasmic reticulum membrane"/>
    <property type="evidence" value="ECO:0007669"/>
    <property type="project" value="UniProtKB-SubCell"/>
</dbReference>
<feature type="transmembrane region" description="Helical" evidence="16">
    <location>
        <begin position="419"/>
        <end position="441"/>
    </location>
</feature>
<evidence type="ECO:0000256" key="12">
    <source>
        <dbReference type="ARBA" id="ARBA00023242"/>
    </source>
</evidence>
<keyword evidence="5" id="KW-0256">Endoplasmic reticulum</keyword>
<keyword evidence="12" id="KW-0539">Nucleus</keyword>
<dbReference type="SUPFAM" id="SSF57959">
    <property type="entry name" value="Leucine zipper domain"/>
    <property type="match status" value="1"/>
</dbReference>
<dbReference type="Pfam" id="PF00170">
    <property type="entry name" value="bZIP_1"/>
    <property type="match status" value="1"/>
</dbReference>
<evidence type="ECO:0000256" key="2">
    <source>
        <dbReference type="ARBA" id="ARBA00004389"/>
    </source>
</evidence>
<keyword evidence="8" id="KW-0238">DNA-binding</keyword>
<protein>
    <recommendedName>
        <fullName evidence="17">BZIP domain-containing protein</fullName>
    </recommendedName>
</protein>
<dbReference type="PANTHER" id="PTHR47416">
    <property type="entry name" value="BASIC-LEUCINE ZIPPER TRANSCRIPTION FACTOR F-RELATED"/>
    <property type="match status" value="1"/>
</dbReference>
<feature type="domain" description="BZIP" evidence="17">
    <location>
        <begin position="279"/>
        <end position="339"/>
    </location>
</feature>
<evidence type="ECO:0000259" key="17">
    <source>
        <dbReference type="PROSITE" id="PS50217"/>
    </source>
</evidence>
<keyword evidence="10" id="KW-0804">Transcription</keyword>
<evidence type="ECO:0000256" key="14">
    <source>
        <dbReference type="SAM" id="Coils"/>
    </source>
</evidence>
<keyword evidence="6 16" id="KW-1133">Transmembrane helix</keyword>
<feature type="region of interest" description="Disordered" evidence="15">
    <location>
        <begin position="559"/>
        <end position="588"/>
    </location>
</feature>
<dbReference type="PROSITE" id="PS50217">
    <property type="entry name" value="BZIP"/>
    <property type="match status" value="1"/>
</dbReference>
<keyword evidence="9 16" id="KW-0472">Membrane</keyword>
<feature type="region of interest" description="Disordered" evidence="15">
    <location>
        <begin position="1"/>
        <end position="46"/>
    </location>
</feature>
<evidence type="ECO:0000256" key="5">
    <source>
        <dbReference type="ARBA" id="ARBA00022824"/>
    </source>
</evidence>
<evidence type="ECO:0000256" key="13">
    <source>
        <dbReference type="ARBA" id="ARBA00065888"/>
    </source>
</evidence>
<dbReference type="InterPro" id="IPR046347">
    <property type="entry name" value="bZIP_sf"/>
</dbReference>
<keyword evidence="14" id="KW-0175">Coiled coil</keyword>
<proteinExistence type="inferred from homology"/>
<dbReference type="Gene3D" id="1.20.5.170">
    <property type="match status" value="1"/>
</dbReference>
<evidence type="ECO:0000256" key="3">
    <source>
        <dbReference type="ARBA" id="ARBA00007163"/>
    </source>
</evidence>
<dbReference type="InterPro" id="IPR004827">
    <property type="entry name" value="bZIP"/>
</dbReference>
<evidence type="ECO:0000256" key="11">
    <source>
        <dbReference type="ARBA" id="ARBA00023180"/>
    </source>
</evidence>
<feature type="compositionally biased region" description="Polar residues" evidence="15">
    <location>
        <begin position="261"/>
        <end position="273"/>
    </location>
</feature>
<comment type="similarity">
    <text evidence="3">Belongs to the bZIP family.</text>
</comment>
<comment type="subunit">
    <text evidence="13">Interacts with BZIP28.</text>
</comment>
<evidence type="ECO:0000313" key="19">
    <source>
        <dbReference type="Proteomes" id="UP000834106"/>
    </source>
</evidence>
<dbReference type="GO" id="GO:0003700">
    <property type="term" value="F:DNA-binding transcription factor activity"/>
    <property type="evidence" value="ECO:0007669"/>
    <property type="project" value="InterPro"/>
</dbReference>
<feature type="region of interest" description="Disordered" evidence="15">
    <location>
        <begin position="259"/>
        <end position="279"/>
    </location>
</feature>
<keyword evidence="4 16" id="KW-0812">Transmembrane</keyword>